<keyword evidence="13" id="KW-0675">Receptor</keyword>
<evidence type="ECO:0000256" key="5">
    <source>
        <dbReference type="ARBA" id="ARBA00023077"/>
    </source>
</evidence>
<gene>
    <name evidence="13" type="ORF">KK083_05060</name>
</gene>
<feature type="domain" description="TonB-dependent receptor plug" evidence="12">
    <location>
        <begin position="115"/>
        <end position="233"/>
    </location>
</feature>
<dbReference type="InterPro" id="IPR008969">
    <property type="entry name" value="CarboxyPept-like_regulatory"/>
</dbReference>
<dbReference type="PROSITE" id="PS52016">
    <property type="entry name" value="TONB_DEPENDENT_REC_3"/>
    <property type="match status" value="1"/>
</dbReference>
<dbReference type="InterPro" id="IPR023997">
    <property type="entry name" value="TonB-dep_OMP_SusC/RagA_CS"/>
</dbReference>
<evidence type="ECO:0000256" key="10">
    <source>
        <dbReference type="SAM" id="SignalP"/>
    </source>
</evidence>
<dbReference type="Proteomes" id="UP001319200">
    <property type="component" value="Unassembled WGS sequence"/>
</dbReference>
<keyword evidence="14" id="KW-1185">Reference proteome</keyword>
<dbReference type="RefSeq" id="WP_254161353.1">
    <property type="nucleotide sequence ID" value="NZ_JAHESF010000004.1"/>
</dbReference>
<feature type="signal peptide" evidence="10">
    <location>
        <begin position="1"/>
        <end position="20"/>
    </location>
</feature>
<feature type="chain" id="PRO_5042975858" evidence="10">
    <location>
        <begin position="21"/>
        <end position="1014"/>
    </location>
</feature>
<reference evidence="13 14" key="1">
    <citation type="submission" date="2021-05" db="EMBL/GenBank/DDBJ databases">
        <title>A Polyphasic approach of four new species of the genus Ohtaekwangia: Ohtaekwangia histidinii sp. nov., Ohtaekwangia cretensis sp. nov., Ohtaekwangia indiensis sp. nov., Ohtaekwangia reichenbachii sp. nov. from diverse environment.</title>
        <authorList>
            <person name="Octaviana S."/>
        </authorList>
    </citation>
    <scope>NUCLEOTIDE SEQUENCE [LARGE SCALE GENOMIC DNA]</scope>
    <source>
        <strain evidence="13 14">PWU4</strain>
    </source>
</reference>
<evidence type="ECO:0000256" key="8">
    <source>
        <dbReference type="PROSITE-ProRule" id="PRU01360"/>
    </source>
</evidence>
<dbReference type="InterPro" id="IPR039426">
    <property type="entry name" value="TonB-dep_rcpt-like"/>
</dbReference>
<dbReference type="InterPro" id="IPR012910">
    <property type="entry name" value="Plug_dom"/>
</dbReference>
<comment type="similarity">
    <text evidence="8 9">Belongs to the TonB-dependent receptor family.</text>
</comment>
<dbReference type="Pfam" id="PF13715">
    <property type="entry name" value="CarbopepD_reg_2"/>
    <property type="match status" value="1"/>
</dbReference>
<evidence type="ECO:0000256" key="3">
    <source>
        <dbReference type="ARBA" id="ARBA00022452"/>
    </source>
</evidence>
<keyword evidence="5 9" id="KW-0798">TonB box</keyword>
<evidence type="ECO:0000313" key="14">
    <source>
        <dbReference type="Proteomes" id="UP001319200"/>
    </source>
</evidence>
<dbReference type="Pfam" id="PF00593">
    <property type="entry name" value="TonB_dep_Rec_b-barrel"/>
    <property type="match status" value="1"/>
</dbReference>
<accession>A0AAP2GN80</accession>
<proteinExistence type="inferred from homology"/>
<dbReference type="GO" id="GO:0009279">
    <property type="term" value="C:cell outer membrane"/>
    <property type="evidence" value="ECO:0007669"/>
    <property type="project" value="UniProtKB-SubCell"/>
</dbReference>
<protein>
    <submittedName>
        <fullName evidence="13">TonB-dependent receptor</fullName>
    </submittedName>
</protein>
<dbReference type="InterPro" id="IPR000531">
    <property type="entry name" value="Beta-barrel_TonB"/>
</dbReference>
<keyword evidence="4 8" id="KW-0812">Transmembrane</keyword>
<dbReference type="SUPFAM" id="SSF49464">
    <property type="entry name" value="Carboxypeptidase regulatory domain-like"/>
    <property type="match status" value="1"/>
</dbReference>
<dbReference type="NCBIfam" id="TIGR04057">
    <property type="entry name" value="SusC_RagA_signa"/>
    <property type="match status" value="1"/>
</dbReference>
<name>A0AAP2GN80_9BACT</name>
<dbReference type="SUPFAM" id="SSF56935">
    <property type="entry name" value="Porins"/>
    <property type="match status" value="1"/>
</dbReference>
<evidence type="ECO:0000259" key="12">
    <source>
        <dbReference type="Pfam" id="PF07715"/>
    </source>
</evidence>
<comment type="caution">
    <text evidence="13">The sequence shown here is derived from an EMBL/GenBank/DDBJ whole genome shotgun (WGS) entry which is preliminary data.</text>
</comment>
<dbReference type="AlphaFoldDB" id="A0AAP2GN80"/>
<comment type="subcellular location">
    <subcellularLocation>
        <location evidence="1 8">Cell outer membrane</location>
        <topology evidence="1 8">Multi-pass membrane protein</topology>
    </subcellularLocation>
</comment>
<keyword evidence="7 8" id="KW-0998">Cell outer membrane</keyword>
<organism evidence="13 14">
    <name type="scientific">Chryseosolibacter histidini</name>
    <dbReference type="NCBI Taxonomy" id="2782349"/>
    <lineage>
        <taxon>Bacteria</taxon>
        <taxon>Pseudomonadati</taxon>
        <taxon>Bacteroidota</taxon>
        <taxon>Cytophagia</taxon>
        <taxon>Cytophagales</taxon>
        <taxon>Chryseotaleaceae</taxon>
        <taxon>Chryseosolibacter</taxon>
    </lineage>
</organism>
<feature type="domain" description="TonB-dependent receptor-like beta-barrel" evidence="11">
    <location>
        <begin position="465"/>
        <end position="968"/>
    </location>
</feature>
<sequence length="1014" mass="111655">MKKILLSTVVWLCLLLPGHAQERTVSGKVTSTENGAPAPGVSVLVKGTTNGTATDVNGNYTVNVPPGSNTLVFSFIGFKTAEAEIGGRTIVDVQLDPDITQLSEVVVVGYGTQIKQDLTGNIASVGGREIQNLPMPSFDQALQGRAAGVFIESGNGKLGQGIKVRVRGAASVSASNEPLYVVDGIIITTDDLSSTDAPTNPLANINSNDIESIQILKDAAAASIYGSRAANGVVLITTKRGKSGKTSFNVNLMKGFSSPTRKAKWLDGPTYYTAFKEAFDNTDAILQRDFGEDFGSYMYGEPGLTFDEVLDYELGDWDKNANENWANLAYQDNAGIDQIDVSASGGNDKTRFYASLQHSDQKGILILDRYKKVSGRANIDHRASDKFSFGLNFSLSRSVNNRLSDDNEFTTPMQLLALPPVQPARMEDGTLNKNTVYFNGLIKSENSSFETTVLRNISNIYAVYQFTPSLSFRSEFGIDILNQNEEIWNGREVDSQTNNINGGAFSSWTNVFNYSTNNYFTFNKQFDQHNLEVVAGMSFQRSERDQTEATAQTFPNDAFRRLASTSVITDIGGDPTDYAFLSYFARANYKLSNKYLLSLSGRVDGSSKFGVDERYGFFPAASLGWIISEESFLTESQTLSFLKLRGSMGLTGNAPTQNFAPLALYGANTYETQGGIAPTQLANRSLKWENTLQTDIGIDFGLFNDRITGEIDYYVKKTDDLLLNSNVPGTTGFLTRFINIGELENKGFEFVINSQNLIGPFSWSTSFNFARNRNKITNLDGNVIEGGYLNRAVEGQPIGVFYGIQYAGVDPENGDALFYINDPKNPNRETTNDYNEAFRTIIGNPNPDFIGGLSNTFSYKGFDLNFLFQFVYGNDVYNGGGKFQRGNFVYFDNALQEDYENAWRNPGDKTNVPESRLFLDNGDQESSRFLQDASYIRLKTLSLGYNLPRTVISQASLESVRLYVTAVNLLTFTKYDLNDPEVNTDYLSSNIGQGNDFYAAPQIKTVSFGISVGF</sequence>
<dbReference type="InterPro" id="IPR023996">
    <property type="entry name" value="TonB-dep_OMP_SusC/RagA"/>
</dbReference>
<keyword evidence="10" id="KW-0732">Signal</keyword>
<dbReference type="Pfam" id="PF07715">
    <property type="entry name" value="Plug"/>
    <property type="match status" value="1"/>
</dbReference>
<keyword evidence="2 8" id="KW-0813">Transport</keyword>
<evidence type="ECO:0000256" key="4">
    <source>
        <dbReference type="ARBA" id="ARBA00022692"/>
    </source>
</evidence>
<dbReference type="Gene3D" id="2.60.40.1120">
    <property type="entry name" value="Carboxypeptidase-like, regulatory domain"/>
    <property type="match status" value="1"/>
</dbReference>
<evidence type="ECO:0000256" key="2">
    <source>
        <dbReference type="ARBA" id="ARBA00022448"/>
    </source>
</evidence>
<evidence type="ECO:0000313" key="13">
    <source>
        <dbReference type="EMBL" id="MBT1696232.1"/>
    </source>
</evidence>
<dbReference type="EMBL" id="JAHESF010000004">
    <property type="protein sequence ID" value="MBT1696232.1"/>
    <property type="molecule type" value="Genomic_DNA"/>
</dbReference>
<evidence type="ECO:0000256" key="7">
    <source>
        <dbReference type="ARBA" id="ARBA00023237"/>
    </source>
</evidence>
<dbReference type="InterPro" id="IPR037066">
    <property type="entry name" value="Plug_dom_sf"/>
</dbReference>
<evidence type="ECO:0000256" key="1">
    <source>
        <dbReference type="ARBA" id="ARBA00004571"/>
    </source>
</evidence>
<dbReference type="Gene3D" id="2.40.170.20">
    <property type="entry name" value="TonB-dependent receptor, beta-barrel domain"/>
    <property type="match status" value="1"/>
</dbReference>
<keyword evidence="3 8" id="KW-1134">Transmembrane beta strand</keyword>
<keyword evidence="6 8" id="KW-0472">Membrane</keyword>
<dbReference type="Gene3D" id="2.170.130.10">
    <property type="entry name" value="TonB-dependent receptor, plug domain"/>
    <property type="match status" value="1"/>
</dbReference>
<dbReference type="NCBIfam" id="TIGR04056">
    <property type="entry name" value="OMP_RagA_SusC"/>
    <property type="match status" value="1"/>
</dbReference>
<evidence type="ECO:0000256" key="9">
    <source>
        <dbReference type="RuleBase" id="RU003357"/>
    </source>
</evidence>
<dbReference type="InterPro" id="IPR036942">
    <property type="entry name" value="Beta-barrel_TonB_sf"/>
</dbReference>
<evidence type="ECO:0000256" key="6">
    <source>
        <dbReference type="ARBA" id="ARBA00023136"/>
    </source>
</evidence>
<evidence type="ECO:0000259" key="11">
    <source>
        <dbReference type="Pfam" id="PF00593"/>
    </source>
</evidence>